<dbReference type="Proteomes" id="UP000092462">
    <property type="component" value="Unassembled WGS sequence"/>
</dbReference>
<dbReference type="AlphaFoldDB" id="A0A1B0F0M5"/>
<organism evidence="1 2">
    <name type="scientific">Phlebotomus papatasi</name>
    <name type="common">Sandfly</name>
    <dbReference type="NCBI Taxonomy" id="29031"/>
    <lineage>
        <taxon>Eukaryota</taxon>
        <taxon>Metazoa</taxon>
        <taxon>Ecdysozoa</taxon>
        <taxon>Arthropoda</taxon>
        <taxon>Hexapoda</taxon>
        <taxon>Insecta</taxon>
        <taxon>Pterygota</taxon>
        <taxon>Neoptera</taxon>
        <taxon>Endopterygota</taxon>
        <taxon>Diptera</taxon>
        <taxon>Nematocera</taxon>
        <taxon>Psychodoidea</taxon>
        <taxon>Psychodidae</taxon>
        <taxon>Phlebotomus</taxon>
        <taxon>Phlebotomus</taxon>
    </lineage>
</organism>
<dbReference type="VEuPathDB" id="VectorBase:PPAI010180"/>
<protein>
    <submittedName>
        <fullName evidence="1">Uncharacterized protein</fullName>
    </submittedName>
</protein>
<proteinExistence type="predicted"/>
<dbReference type="EnsemblMetazoa" id="PPAI010180-RA">
    <property type="protein sequence ID" value="PPAI010180-PA"/>
    <property type="gene ID" value="PPAI010180"/>
</dbReference>
<sequence length="80" mass="9387">MKSAVITMAHSNRNLMPVVLYGCESWTLNKLDEDRLNCFERKILRRIYGPVEESRGGWRIRHNYELYDLFNDPGLDGQAI</sequence>
<reference evidence="1" key="1">
    <citation type="submission" date="2022-08" db="UniProtKB">
        <authorList>
            <consortium name="EnsemblMetazoa"/>
        </authorList>
    </citation>
    <scope>IDENTIFICATION</scope>
    <source>
        <strain evidence="1">Israel</strain>
    </source>
</reference>
<evidence type="ECO:0000313" key="1">
    <source>
        <dbReference type="EnsemblMetazoa" id="PPAI010180-PA"/>
    </source>
</evidence>
<dbReference type="EMBL" id="AJVK01007788">
    <property type="status" value="NOT_ANNOTATED_CDS"/>
    <property type="molecule type" value="Genomic_DNA"/>
</dbReference>
<name>A0A1B0F0M5_PHLPP</name>
<keyword evidence="2" id="KW-1185">Reference proteome</keyword>
<accession>A0A1B0F0M5</accession>
<evidence type="ECO:0000313" key="2">
    <source>
        <dbReference type="Proteomes" id="UP000092462"/>
    </source>
</evidence>